<keyword evidence="2" id="KW-0808">Transferase</keyword>
<keyword evidence="3" id="KW-1185">Reference proteome</keyword>
<sequence>MKVSVLIPMYNAEIYISATIENVLKQTWSDLEVIIVDDGSTDNSYALAKKYESENVHIYRQDNKGASAARNLALEKSTGELIQYLDADDLLSFNKIEAQVKLYTKINDKNAIIASGILLFDGDVMETICIPHRQMSTNSYNKPVDLLIDICREKYIVQSSIWLMHRDLLTKVGGWNEQLTLNDDGEYFFRVVGQSSGVYFCSEGAVFYRNTPQSLSKQVSQKAIESQLLATQVMTQVVIRLENSKRVRAACVNFYMQYITRFHSDYYNERAAIEIKRLGFDINTFKKDTLYKIAYLILGQKLIKKLSEIYHKK</sequence>
<dbReference type="InterPro" id="IPR001173">
    <property type="entry name" value="Glyco_trans_2-like"/>
</dbReference>
<accession>A0A2V3PL75</accession>
<feature type="domain" description="Glycosyltransferase 2-like" evidence="1">
    <location>
        <begin position="4"/>
        <end position="112"/>
    </location>
</feature>
<evidence type="ECO:0000259" key="1">
    <source>
        <dbReference type="Pfam" id="PF00535"/>
    </source>
</evidence>
<evidence type="ECO:0000313" key="2">
    <source>
        <dbReference type="EMBL" id="PXV62513.1"/>
    </source>
</evidence>
<proteinExistence type="predicted"/>
<dbReference type="InterPro" id="IPR029044">
    <property type="entry name" value="Nucleotide-diphossugar_trans"/>
</dbReference>
<dbReference type="CDD" id="cd00761">
    <property type="entry name" value="Glyco_tranf_GTA_type"/>
    <property type="match status" value="1"/>
</dbReference>
<dbReference type="SUPFAM" id="SSF53448">
    <property type="entry name" value="Nucleotide-diphospho-sugar transferases"/>
    <property type="match status" value="1"/>
</dbReference>
<gene>
    <name evidence="2" type="ORF">CLV62_11955</name>
</gene>
<dbReference type="GO" id="GO:0016758">
    <property type="term" value="F:hexosyltransferase activity"/>
    <property type="evidence" value="ECO:0007669"/>
    <property type="project" value="UniProtKB-ARBA"/>
</dbReference>
<dbReference type="Gene3D" id="3.90.550.10">
    <property type="entry name" value="Spore Coat Polysaccharide Biosynthesis Protein SpsA, Chain A"/>
    <property type="match status" value="1"/>
</dbReference>
<reference evidence="2 3" key="1">
    <citation type="submission" date="2018-03" db="EMBL/GenBank/DDBJ databases">
        <title>Genomic Encyclopedia of Archaeal and Bacterial Type Strains, Phase II (KMG-II): from individual species to whole genera.</title>
        <authorList>
            <person name="Goeker M."/>
        </authorList>
    </citation>
    <scope>NUCLEOTIDE SEQUENCE [LARGE SCALE GENOMIC DNA]</scope>
    <source>
        <strain evidence="2 3">DSM 100214</strain>
    </source>
</reference>
<dbReference type="PANTHER" id="PTHR22916">
    <property type="entry name" value="GLYCOSYLTRANSFERASE"/>
    <property type="match status" value="1"/>
</dbReference>
<dbReference type="PANTHER" id="PTHR22916:SF3">
    <property type="entry name" value="UDP-GLCNAC:BETAGAL BETA-1,3-N-ACETYLGLUCOSAMINYLTRANSFERASE-LIKE PROTEIN 1"/>
    <property type="match status" value="1"/>
</dbReference>
<evidence type="ECO:0000313" key="3">
    <source>
        <dbReference type="Proteomes" id="UP000247973"/>
    </source>
</evidence>
<dbReference type="RefSeq" id="WP_110311424.1">
    <property type="nucleotide sequence ID" value="NZ_QICL01000019.1"/>
</dbReference>
<dbReference type="Pfam" id="PF00535">
    <property type="entry name" value="Glycos_transf_2"/>
    <property type="match status" value="1"/>
</dbReference>
<dbReference type="Proteomes" id="UP000247973">
    <property type="component" value="Unassembled WGS sequence"/>
</dbReference>
<comment type="caution">
    <text evidence="2">The sequence shown here is derived from an EMBL/GenBank/DDBJ whole genome shotgun (WGS) entry which is preliminary data.</text>
</comment>
<name>A0A2V3PL75_9BACT</name>
<dbReference type="EMBL" id="QICL01000019">
    <property type="protein sequence ID" value="PXV62513.1"/>
    <property type="molecule type" value="Genomic_DNA"/>
</dbReference>
<organism evidence="2 3">
    <name type="scientific">Dysgonomonas alginatilytica</name>
    <dbReference type="NCBI Taxonomy" id="1605892"/>
    <lineage>
        <taxon>Bacteria</taxon>
        <taxon>Pseudomonadati</taxon>
        <taxon>Bacteroidota</taxon>
        <taxon>Bacteroidia</taxon>
        <taxon>Bacteroidales</taxon>
        <taxon>Dysgonomonadaceae</taxon>
        <taxon>Dysgonomonas</taxon>
    </lineage>
</organism>
<dbReference type="OrthoDB" id="6307329at2"/>
<dbReference type="AlphaFoldDB" id="A0A2V3PL75"/>
<protein>
    <submittedName>
        <fullName evidence="2">Glycosyl transferase family 2</fullName>
    </submittedName>
</protein>